<dbReference type="InterPro" id="IPR046158">
    <property type="entry name" value="DUF6160"/>
</dbReference>
<evidence type="ECO:0000313" key="2">
    <source>
        <dbReference type="EMBL" id="HJF28691.1"/>
    </source>
</evidence>
<reference evidence="2" key="2">
    <citation type="submission" date="2021-09" db="EMBL/GenBank/DDBJ databases">
        <authorList>
            <person name="Gilroy R."/>
        </authorList>
    </citation>
    <scope>NUCLEOTIDE SEQUENCE</scope>
    <source>
        <strain evidence="2">CHK135-1449</strain>
    </source>
</reference>
<accession>A0A9D2UTY6</accession>
<dbReference type="Pfam" id="PF19657">
    <property type="entry name" value="DUF6160"/>
    <property type="match status" value="1"/>
</dbReference>
<dbReference type="EMBL" id="DYWX01000114">
    <property type="protein sequence ID" value="HJF28691.1"/>
    <property type="molecule type" value="Genomic_DNA"/>
</dbReference>
<name>A0A9D2UTY6_ACILW</name>
<reference evidence="2" key="1">
    <citation type="journal article" date="2021" name="PeerJ">
        <title>Extensive microbial diversity within the chicken gut microbiome revealed by metagenomics and culture.</title>
        <authorList>
            <person name="Gilroy R."/>
            <person name="Ravi A."/>
            <person name="Getino M."/>
            <person name="Pursley I."/>
            <person name="Horton D.L."/>
            <person name="Alikhan N.F."/>
            <person name="Baker D."/>
            <person name="Gharbi K."/>
            <person name="Hall N."/>
            <person name="Watson M."/>
            <person name="Adriaenssens E.M."/>
            <person name="Foster-Nyarko E."/>
            <person name="Jarju S."/>
            <person name="Secka A."/>
            <person name="Antonio M."/>
            <person name="Oren A."/>
            <person name="Chaudhuri R.R."/>
            <person name="La Ragione R."/>
            <person name="Hildebrand F."/>
            <person name="Pallen M.J."/>
        </authorList>
    </citation>
    <scope>NUCLEOTIDE SEQUENCE</scope>
    <source>
        <strain evidence="2">CHK135-1449</strain>
    </source>
</reference>
<feature type="domain" description="DUF6160" evidence="1">
    <location>
        <begin position="1"/>
        <end position="81"/>
    </location>
</feature>
<dbReference type="Proteomes" id="UP000787156">
    <property type="component" value="Unassembled WGS sequence"/>
</dbReference>
<protein>
    <recommendedName>
        <fullName evidence="1">DUF6160 domain-containing protein</fullName>
    </recommendedName>
</protein>
<evidence type="ECO:0000313" key="3">
    <source>
        <dbReference type="Proteomes" id="UP000787156"/>
    </source>
</evidence>
<sequence>MKTKSQFKLLTVCICMAQQSYALELIKDQDLGSVTGQDGIIITHEISKAEVNQVNWYDPNPISNTKMGLGLHHVKIEGIKQKPIISTFAMDVGATEKGAGLRLEASVDPLQLKADLNIVKNNCNEAPCVQSKQNLGELGIDMKSPFNLVLQTTSGLFNKDSKTHINFQLKNTSISHSLNSNSLILNDFNFNFEGEGYMYVDAKEGVVLATSNGIEGVDKNTVNLNKVGNNPGVNLDFRYSTPSNERKNIIRMGASGAVTNAKIFLNADQAGIKNFGTPSRSSSSTSYSELGSGGLHFGVAADFLSKGHAALKPGQMPTTLEIGHTGTGSYAIEFSRLRALTQQANASINFGDIYINTIQKAKTLDFVINKNMQDTLAKASPILAQTLNNTTEGGDFALIAIRGMDFQTIASRARFISQTAPANNDTGTWGIGIPIYNLNANLALTGATYGTEHKKGIAYNLMASTDGYGVDGPKGPSTTSMILIDGHNGVHGEAVNYYAGLRNIDTFIESQGVIGYEDEGIYVRADKLLFAANAEIAVGQLPGSKYNCASSVSAKCNGVIADDIFAKKEDVLNTLAFKLDGKGELMIIPGVESINATPETNFLSLKANFEFTPLTESSPEYLGSYISLSTEDTIAGVTKKSSLNLNKLQGHVGLNGQIYLKENAVALDTQVQLNYKSTLSNRGHGVPFKAEMAMSPSGTTMQKIADIAITGGTLRSTLGITPR</sequence>
<organism evidence="2 3">
    <name type="scientific">Acinetobacter lwoffii</name>
    <dbReference type="NCBI Taxonomy" id="28090"/>
    <lineage>
        <taxon>Bacteria</taxon>
        <taxon>Pseudomonadati</taxon>
        <taxon>Pseudomonadota</taxon>
        <taxon>Gammaproteobacteria</taxon>
        <taxon>Moraxellales</taxon>
        <taxon>Moraxellaceae</taxon>
        <taxon>Acinetobacter</taxon>
    </lineage>
</organism>
<proteinExistence type="predicted"/>
<gene>
    <name evidence="2" type="ORF">K8V79_10705</name>
</gene>
<evidence type="ECO:0000259" key="1">
    <source>
        <dbReference type="Pfam" id="PF19657"/>
    </source>
</evidence>
<comment type="caution">
    <text evidence="2">The sequence shown here is derived from an EMBL/GenBank/DDBJ whole genome shotgun (WGS) entry which is preliminary data.</text>
</comment>
<dbReference type="AlphaFoldDB" id="A0A9D2UTY6"/>